<evidence type="ECO:0000313" key="1">
    <source>
        <dbReference type="EMBL" id="KYC92354.1"/>
    </source>
</evidence>
<gene>
    <name evidence="1" type="ORF">B4102_3735</name>
</gene>
<dbReference type="AlphaFoldDB" id="A0A150KLE4"/>
<dbReference type="EMBL" id="LQYN01000112">
    <property type="protein sequence ID" value="KYC92354.1"/>
    <property type="molecule type" value="Genomic_DNA"/>
</dbReference>
<sequence length="37" mass="4076">MVFGGILVPRPFDKGITLHPGVSGEDHLEMECIQVRP</sequence>
<proteinExistence type="predicted"/>
<comment type="caution">
    <text evidence="1">The sequence shown here is derived from an EMBL/GenBank/DDBJ whole genome shotgun (WGS) entry which is preliminary data.</text>
</comment>
<dbReference type="Proteomes" id="UP000075666">
    <property type="component" value="Unassembled WGS sequence"/>
</dbReference>
<organism evidence="1 2">
    <name type="scientific">Heyndrickxia sporothermodurans</name>
    <dbReference type="NCBI Taxonomy" id="46224"/>
    <lineage>
        <taxon>Bacteria</taxon>
        <taxon>Bacillati</taxon>
        <taxon>Bacillota</taxon>
        <taxon>Bacilli</taxon>
        <taxon>Bacillales</taxon>
        <taxon>Bacillaceae</taxon>
        <taxon>Heyndrickxia</taxon>
    </lineage>
</organism>
<accession>A0A150KLE4</accession>
<protein>
    <submittedName>
        <fullName evidence="1">Uncharacterized protein</fullName>
    </submittedName>
</protein>
<keyword evidence="2" id="KW-1185">Reference proteome</keyword>
<reference evidence="1 2" key="1">
    <citation type="submission" date="2016-01" db="EMBL/GenBank/DDBJ databases">
        <title>Genome Sequences of Twelve Sporeforming Bacillus Species Isolated from Foods.</title>
        <authorList>
            <person name="Berendsen E.M."/>
            <person name="Wells-Bennik M.H."/>
            <person name="Krawcyk A.O."/>
            <person name="De Jong A."/>
            <person name="Holsappel S."/>
            <person name="Eijlander R.T."/>
            <person name="Kuipers O.P."/>
        </authorList>
    </citation>
    <scope>NUCLEOTIDE SEQUENCE [LARGE SCALE GENOMIC DNA]</scope>
    <source>
        <strain evidence="1 2">B4102</strain>
    </source>
</reference>
<name>A0A150KLE4_9BACI</name>
<evidence type="ECO:0000313" key="2">
    <source>
        <dbReference type="Proteomes" id="UP000075666"/>
    </source>
</evidence>